<protein>
    <submittedName>
        <fullName evidence="1">Uncharacterized protein</fullName>
    </submittedName>
</protein>
<accession>M5SK96</accession>
<dbReference type="AlphaFoldDB" id="M5SK96"/>
<evidence type="ECO:0000313" key="2">
    <source>
        <dbReference type="Proteomes" id="UP000011996"/>
    </source>
</evidence>
<proteinExistence type="predicted"/>
<name>M5SK96_9BACT</name>
<dbReference type="STRING" id="1263868.RESH_02766"/>
<gene>
    <name evidence="1" type="ORF">RESH_02766</name>
</gene>
<organism evidence="1 2">
    <name type="scientific">Rhodopirellula europaea SH398</name>
    <dbReference type="NCBI Taxonomy" id="1263868"/>
    <lineage>
        <taxon>Bacteria</taxon>
        <taxon>Pseudomonadati</taxon>
        <taxon>Planctomycetota</taxon>
        <taxon>Planctomycetia</taxon>
        <taxon>Pirellulales</taxon>
        <taxon>Pirellulaceae</taxon>
        <taxon>Rhodopirellula</taxon>
    </lineage>
</organism>
<reference evidence="1 2" key="1">
    <citation type="journal article" date="2013" name="Mar. Genomics">
        <title>Expression of sulfatases in Rhodopirellula baltica and the diversity of sulfatases in the genus Rhodopirellula.</title>
        <authorList>
            <person name="Wegner C.E."/>
            <person name="Richter-Heitmann T."/>
            <person name="Klindworth A."/>
            <person name="Klockow C."/>
            <person name="Richter M."/>
            <person name="Achstetter T."/>
            <person name="Glockner F.O."/>
            <person name="Harder J."/>
        </authorList>
    </citation>
    <scope>NUCLEOTIDE SEQUENCE [LARGE SCALE GENOMIC DNA]</scope>
    <source>
        <strain evidence="1 2">SH398</strain>
    </source>
</reference>
<dbReference type="Proteomes" id="UP000011996">
    <property type="component" value="Unassembled WGS sequence"/>
</dbReference>
<dbReference type="EMBL" id="ANOF01000087">
    <property type="protein sequence ID" value="EMI26649.1"/>
    <property type="molecule type" value="Genomic_DNA"/>
</dbReference>
<dbReference type="PATRIC" id="fig|1263868.3.peg.2998"/>
<comment type="caution">
    <text evidence="1">The sequence shown here is derived from an EMBL/GenBank/DDBJ whole genome shotgun (WGS) entry which is preliminary data.</text>
</comment>
<sequence length="40" mass="4597">MLGRSLDGDIKYGNYSVSSRTGRVRMQFCRFTRVIAIRSV</sequence>
<evidence type="ECO:0000313" key="1">
    <source>
        <dbReference type="EMBL" id="EMI26649.1"/>
    </source>
</evidence>